<proteinExistence type="predicted"/>
<accession>A0A1T5EKA6</accession>
<dbReference type="STRING" id="1513896.SAMN05660841_02632"/>
<sequence length="70" mass="8049">MKKMYKLTLYSDNGASAKRDIIITMEDRRINPKLFYRDGVRPVFLKGGKHLSRSEGKLLGVNLIPNLEQL</sequence>
<organism evidence="1 2">
    <name type="scientific">Sphingobacterium nematocida</name>
    <dbReference type="NCBI Taxonomy" id="1513896"/>
    <lineage>
        <taxon>Bacteria</taxon>
        <taxon>Pseudomonadati</taxon>
        <taxon>Bacteroidota</taxon>
        <taxon>Sphingobacteriia</taxon>
        <taxon>Sphingobacteriales</taxon>
        <taxon>Sphingobacteriaceae</taxon>
        <taxon>Sphingobacterium</taxon>
    </lineage>
</organism>
<evidence type="ECO:0000313" key="1">
    <source>
        <dbReference type="EMBL" id="SKB84168.1"/>
    </source>
</evidence>
<protein>
    <submittedName>
        <fullName evidence="1">Uncharacterized protein</fullName>
    </submittedName>
</protein>
<evidence type="ECO:0000313" key="2">
    <source>
        <dbReference type="Proteomes" id="UP000190150"/>
    </source>
</evidence>
<dbReference type="RefSeq" id="WP_079643533.1">
    <property type="nucleotide sequence ID" value="NZ_FUZF01000011.1"/>
</dbReference>
<keyword evidence="2" id="KW-1185">Reference proteome</keyword>
<reference evidence="2" key="1">
    <citation type="submission" date="2017-02" db="EMBL/GenBank/DDBJ databases">
        <authorList>
            <person name="Varghese N."/>
            <person name="Submissions S."/>
        </authorList>
    </citation>
    <scope>NUCLEOTIDE SEQUENCE [LARGE SCALE GENOMIC DNA]</scope>
    <source>
        <strain evidence="2">DSM 24091</strain>
    </source>
</reference>
<gene>
    <name evidence="1" type="ORF">SAMN05660841_02632</name>
</gene>
<name>A0A1T5EKA6_9SPHI</name>
<dbReference type="AlphaFoldDB" id="A0A1T5EKA6"/>
<dbReference type="EMBL" id="FUZF01000011">
    <property type="protein sequence ID" value="SKB84168.1"/>
    <property type="molecule type" value="Genomic_DNA"/>
</dbReference>
<dbReference type="Proteomes" id="UP000190150">
    <property type="component" value="Unassembled WGS sequence"/>
</dbReference>